<feature type="domain" description="PPM-type phosphatase" evidence="1">
    <location>
        <begin position="1"/>
        <end position="227"/>
    </location>
</feature>
<evidence type="ECO:0000313" key="2">
    <source>
        <dbReference type="EMBL" id="CAK0905494.1"/>
    </source>
</evidence>
<keyword evidence="3" id="KW-1185">Reference proteome</keyword>
<accession>A0ABN9Y3K5</accession>
<evidence type="ECO:0000259" key="1">
    <source>
        <dbReference type="PROSITE" id="PS51746"/>
    </source>
</evidence>
<proteinExistence type="predicted"/>
<dbReference type="CDD" id="cd00143">
    <property type="entry name" value="PP2Cc"/>
    <property type="match status" value="1"/>
</dbReference>
<dbReference type="Gene3D" id="3.60.40.10">
    <property type="entry name" value="PPM-type phosphatase domain"/>
    <property type="match status" value="1"/>
</dbReference>
<dbReference type="PROSITE" id="PS51746">
    <property type="entry name" value="PPM_2"/>
    <property type="match status" value="1"/>
</dbReference>
<organism evidence="2 3">
    <name type="scientific">Prorocentrum cordatum</name>
    <dbReference type="NCBI Taxonomy" id="2364126"/>
    <lineage>
        <taxon>Eukaryota</taxon>
        <taxon>Sar</taxon>
        <taxon>Alveolata</taxon>
        <taxon>Dinophyceae</taxon>
        <taxon>Prorocentrales</taxon>
        <taxon>Prorocentraceae</taxon>
        <taxon>Prorocentrum</taxon>
    </lineage>
</organism>
<sequence>MDGHGGQGVVRHAGQHLQEELLRLCGAEAAGAWPECARAAFVGFQDEVRRKRLRGGATAVAIFLRADGSQAAFAWVGDSSAVVIRGGDVLFRTTKHSLDNADEVARIKAGDYRYFMDDGYLCTPRGRCVAPTRALGDIEMESAGLISTPEASEWIDLQPGDIIIAASDGIWDVLPEEPVVRHLAKMPLEADLVQAASGLAETAVREWTRQYGRASEADDISVLLYRHPPQAE</sequence>
<dbReference type="InterPro" id="IPR015655">
    <property type="entry name" value="PP2C"/>
</dbReference>
<dbReference type="InterPro" id="IPR001932">
    <property type="entry name" value="PPM-type_phosphatase-like_dom"/>
</dbReference>
<dbReference type="Pfam" id="PF00481">
    <property type="entry name" value="PP2C"/>
    <property type="match status" value="1"/>
</dbReference>
<evidence type="ECO:0000313" key="3">
    <source>
        <dbReference type="Proteomes" id="UP001189429"/>
    </source>
</evidence>
<protein>
    <recommendedName>
        <fullName evidence="1">PPM-type phosphatase domain-containing protein</fullName>
    </recommendedName>
</protein>
<reference evidence="2" key="1">
    <citation type="submission" date="2023-10" db="EMBL/GenBank/DDBJ databases">
        <authorList>
            <person name="Chen Y."/>
            <person name="Shah S."/>
            <person name="Dougan E. K."/>
            <person name="Thang M."/>
            <person name="Chan C."/>
        </authorList>
    </citation>
    <scope>NUCLEOTIDE SEQUENCE [LARGE SCALE GENOMIC DNA]</scope>
</reference>
<comment type="caution">
    <text evidence="2">The sequence shown here is derived from an EMBL/GenBank/DDBJ whole genome shotgun (WGS) entry which is preliminary data.</text>
</comment>
<dbReference type="PANTHER" id="PTHR47992">
    <property type="entry name" value="PROTEIN PHOSPHATASE"/>
    <property type="match status" value="1"/>
</dbReference>
<dbReference type="EMBL" id="CAUYUJ010021570">
    <property type="protein sequence ID" value="CAK0905494.1"/>
    <property type="molecule type" value="Genomic_DNA"/>
</dbReference>
<dbReference type="SUPFAM" id="SSF81606">
    <property type="entry name" value="PP2C-like"/>
    <property type="match status" value="1"/>
</dbReference>
<gene>
    <name evidence="2" type="ORF">PCOR1329_LOCUS81188</name>
</gene>
<name>A0ABN9Y3K5_9DINO</name>
<dbReference type="SMART" id="SM00332">
    <property type="entry name" value="PP2Cc"/>
    <property type="match status" value="1"/>
</dbReference>
<dbReference type="Proteomes" id="UP001189429">
    <property type="component" value="Unassembled WGS sequence"/>
</dbReference>
<dbReference type="InterPro" id="IPR036457">
    <property type="entry name" value="PPM-type-like_dom_sf"/>
</dbReference>